<reference evidence="1 2" key="1">
    <citation type="submission" date="2016-10" db="EMBL/GenBank/DDBJ databases">
        <title>Genome sequence of Nocardia seriolae strain EM150506, isolated from Anguila japonica.</title>
        <authorList>
            <person name="Han H.-J."/>
        </authorList>
    </citation>
    <scope>NUCLEOTIDE SEQUENCE [LARGE SCALE GENOMIC DNA]</scope>
    <source>
        <strain evidence="1 2">EM150506</strain>
    </source>
</reference>
<organism evidence="1 2">
    <name type="scientific">Nocardia seriolae</name>
    <dbReference type="NCBI Taxonomy" id="37332"/>
    <lineage>
        <taxon>Bacteria</taxon>
        <taxon>Bacillati</taxon>
        <taxon>Actinomycetota</taxon>
        <taxon>Actinomycetes</taxon>
        <taxon>Mycobacteriales</taxon>
        <taxon>Nocardiaceae</taxon>
        <taxon>Nocardia</taxon>
    </lineage>
</organism>
<dbReference type="EMBL" id="CP017839">
    <property type="protein sequence ID" value="APA99568.1"/>
    <property type="molecule type" value="Genomic_DNA"/>
</dbReference>
<dbReference type="AlphaFoldDB" id="A0ABC8AZL4"/>
<gene>
    <name evidence="1" type="ORF">NS506_05522</name>
</gene>
<evidence type="ECO:0000313" key="1">
    <source>
        <dbReference type="EMBL" id="APA99568.1"/>
    </source>
</evidence>
<accession>A0ABC8AZL4</accession>
<name>A0ABC8AZL4_9NOCA</name>
<sequence length="156" mass="17359">MSVVRSTLLRMTLALPQPELLWAQIVAKGRALLNRKKDGAHAIAIRPSDDLHWAAGDRLVSEDGTGNWFVLVHGSNGRALLFGGDESSELFETEFDPWEDAPEWVLAVDRTVIHPRLSDADIVTFARWWDGSAWAGIPFEAHLPEESADDPMQMTV</sequence>
<evidence type="ECO:0000313" key="2">
    <source>
        <dbReference type="Proteomes" id="UP000180166"/>
    </source>
</evidence>
<dbReference type="Proteomes" id="UP000180166">
    <property type="component" value="Chromosome"/>
</dbReference>
<dbReference type="KEGG" id="nsr:NS506_05522"/>
<proteinExistence type="predicted"/>
<protein>
    <submittedName>
        <fullName evidence="1">Uncharacterized protein</fullName>
    </submittedName>
</protein>